<keyword evidence="1" id="KW-0472">Membrane</keyword>
<keyword evidence="1" id="KW-1133">Transmembrane helix</keyword>
<dbReference type="EMBL" id="FOPW01000013">
    <property type="protein sequence ID" value="SFH73014.1"/>
    <property type="molecule type" value="Genomic_DNA"/>
</dbReference>
<reference evidence="2 3" key="1">
    <citation type="submission" date="2016-10" db="EMBL/GenBank/DDBJ databases">
        <authorList>
            <person name="Varghese N."/>
            <person name="Submissions S."/>
        </authorList>
    </citation>
    <scope>NUCLEOTIDE SEQUENCE [LARGE SCALE GENOMIC DNA]</scope>
    <source>
        <strain evidence="2 3">GMCC 1.11211</strain>
    </source>
</reference>
<feature type="transmembrane region" description="Helical" evidence="1">
    <location>
        <begin position="12"/>
        <end position="38"/>
    </location>
</feature>
<name>A0ABY1EG41_9MICO</name>
<feature type="transmembrane region" description="Helical" evidence="1">
    <location>
        <begin position="44"/>
        <end position="68"/>
    </location>
</feature>
<comment type="caution">
    <text evidence="2">The sequence shown here is derived from an EMBL/GenBank/DDBJ whole genome shotgun (WGS) entry which is preliminary data.</text>
</comment>
<evidence type="ECO:0000313" key="3">
    <source>
        <dbReference type="Proteomes" id="UP000199681"/>
    </source>
</evidence>
<evidence type="ECO:0000313" key="2">
    <source>
        <dbReference type="EMBL" id="SFH73014.1"/>
    </source>
</evidence>
<protein>
    <recommendedName>
        <fullName evidence="4">DUF3955 domain-containing protein</fullName>
    </recommendedName>
</protein>
<keyword evidence="3" id="KW-1185">Reference proteome</keyword>
<evidence type="ECO:0008006" key="4">
    <source>
        <dbReference type="Google" id="ProtNLM"/>
    </source>
</evidence>
<proteinExistence type="predicted"/>
<dbReference type="Proteomes" id="UP000199681">
    <property type="component" value="Unassembled WGS sequence"/>
</dbReference>
<organism evidence="2 3">
    <name type="scientific">Cryobacterium levicorallinum</name>
    <dbReference type="NCBI Taxonomy" id="995038"/>
    <lineage>
        <taxon>Bacteria</taxon>
        <taxon>Bacillati</taxon>
        <taxon>Actinomycetota</taxon>
        <taxon>Actinomycetes</taxon>
        <taxon>Micrococcales</taxon>
        <taxon>Microbacteriaceae</taxon>
        <taxon>Cryobacterium</taxon>
    </lineage>
</organism>
<evidence type="ECO:0000256" key="1">
    <source>
        <dbReference type="SAM" id="Phobius"/>
    </source>
</evidence>
<gene>
    <name evidence="2" type="ORF">SAMN05216274_11310</name>
</gene>
<keyword evidence="1" id="KW-0812">Transmembrane</keyword>
<sequence>MAGARSRALPIWLCVLGLVAGLRLVMLMAGPFLTAAGIDFPGFLWVASMALIPLGMLWWLGLGVVLLVKSHHGG</sequence>
<accession>A0ABY1EG41</accession>